<reference evidence="2 3" key="1">
    <citation type="submission" date="2010-10" db="EMBL/GenBank/DDBJ databases">
        <title>Complete sequence of Frankia sp. EuI1c.</title>
        <authorList>
            <consortium name="US DOE Joint Genome Institute"/>
            <person name="Lucas S."/>
            <person name="Copeland A."/>
            <person name="Lapidus A."/>
            <person name="Cheng J.-F."/>
            <person name="Bruce D."/>
            <person name="Goodwin L."/>
            <person name="Pitluck S."/>
            <person name="Chertkov O."/>
            <person name="Detter J.C."/>
            <person name="Han C."/>
            <person name="Tapia R."/>
            <person name="Land M."/>
            <person name="Hauser L."/>
            <person name="Jeffries C."/>
            <person name="Kyrpides N."/>
            <person name="Ivanova N."/>
            <person name="Mikhailova N."/>
            <person name="Beauchemin N."/>
            <person name="Sen A."/>
            <person name="Sur S.A."/>
            <person name="Gtari M."/>
            <person name="Wall L."/>
            <person name="Tisa L."/>
            <person name="Woyke T."/>
        </authorList>
    </citation>
    <scope>NUCLEOTIDE SEQUENCE [LARGE SCALE GENOMIC DNA]</scope>
    <source>
        <strain evidence="3">DSM 45817 / CECT 9037 / EuI1c</strain>
    </source>
</reference>
<dbReference type="Pfam" id="PF01636">
    <property type="entry name" value="APH"/>
    <property type="match status" value="1"/>
</dbReference>
<dbReference type="RefSeq" id="WP_013424806.1">
    <property type="nucleotide sequence ID" value="NC_014666.1"/>
</dbReference>
<accession>E3J1M0</accession>
<evidence type="ECO:0000259" key="1">
    <source>
        <dbReference type="Pfam" id="PF01636"/>
    </source>
</evidence>
<keyword evidence="3" id="KW-1185">Reference proteome</keyword>
<name>E3J1M0_PSEI1</name>
<dbReference type="InterPro" id="IPR011009">
    <property type="entry name" value="Kinase-like_dom_sf"/>
</dbReference>
<dbReference type="STRING" id="298654.FraEuI1c_3681"/>
<dbReference type="Proteomes" id="UP000002484">
    <property type="component" value="Chromosome"/>
</dbReference>
<dbReference type="HOGENOM" id="CLU_029616_0_0_11"/>
<dbReference type="Gene3D" id="3.90.1200.10">
    <property type="match status" value="1"/>
</dbReference>
<keyword evidence="2" id="KW-0808">Transferase</keyword>
<organism evidence="2 3">
    <name type="scientific">Pseudofrankia inefficax (strain DSM 45817 / CECT 9037 / DDB 130130 / EuI1c)</name>
    <name type="common">Frankia inefficax</name>
    <dbReference type="NCBI Taxonomy" id="298654"/>
    <lineage>
        <taxon>Bacteria</taxon>
        <taxon>Bacillati</taxon>
        <taxon>Actinomycetota</taxon>
        <taxon>Actinomycetes</taxon>
        <taxon>Frankiales</taxon>
        <taxon>Frankiaceae</taxon>
        <taxon>Pseudofrankia</taxon>
    </lineage>
</organism>
<protein>
    <submittedName>
        <fullName evidence="2">Aminoglycoside phosphotransferase</fullName>
    </submittedName>
</protein>
<gene>
    <name evidence="2" type="ordered locus">FraEuI1c_3681</name>
</gene>
<feature type="domain" description="Aminoglycoside phosphotransferase" evidence="1">
    <location>
        <begin position="34"/>
        <end position="255"/>
    </location>
</feature>
<evidence type="ECO:0000313" key="2">
    <source>
        <dbReference type="EMBL" id="ADP81688.1"/>
    </source>
</evidence>
<evidence type="ECO:0000313" key="3">
    <source>
        <dbReference type="Proteomes" id="UP000002484"/>
    </source>
</evidence>
<dbReference type="KEGG" id="fri:FraEuI1c_3681"/>
<dbReference type="EMBL" id="CP002299">
    <property type="protein sequence ID" value="ADP81688.1"/>
    <property type="molecule type" value="Genomic_DNA"/>
</dbReference>
<sequence>MTPAAPIPEDLHRWAEQHLPGATRATDTSWPRGTSQVWRVDGESTSVYAKISPSRRAFEREIHAHRHARAALPPTAAPRLIAYDTRTLALLTTAVPGAVVRGLPLDPDIETRVHHLGGTLLRGWHDHPETAPEGARKEVTASMTAQAAEAALCLKATEELLHPDERELVAEVAHDLVALAAGLPLVYLHGDAAPRNWLWDQVTTTLALIDFETAEHGLAVQDMIWLRGALWPSQPHLREAYLDGYGRPLTDDEQRLLLLLTARLAVSYLTTGLRNQDQILIDRGRTALGDLVRTRRCASA</sequence>
<dbReference type="eggNOG" id="COG0510">
    <property type="taxonomic scope" value="Bacteria"/>
</dbReference>
<dbReference type="OrthoDB" id="21342at2"/>
<dbReference type="SUPFAM" id="SSF56112">
    <property type="entry name" value="Protein kinase-like (PK-like)"/>
    <property type="match status" value="1"/>
</dbReference>
<dbReference type="GO" id="GO:0016740">
    <property type="term" value="F:transferase activity"/>
    <property type="evidence" value="ECO:0007669"/>
    <property type="project" value="UniProtKB-KW"/>
</dbReference>
<dbReference type="InterPro" id="IPR002575">
    <property type="entry name" value="Aminoglycoside_PTrfase"/>
</dbReference>
<dbReference type="InParanoid" id="E3J1M0"/>
<proteinExistence type="predicted"/>
<dbReference type="AlphaFoldDB" id="E3J1M0"/>